<dbReference type="SUPFAM" id="SSF55781">
    <property type="entry name" value="GAF domain-like"/>
    <property type="match status" value="1"/>
</dbReference>
<dbReference type="Proteomes" id="UP000318138">
    <property type="component" value="Chromosome"/>
</dbReference>
<keyword evidence="5" id="KW-0902">Two-component regulatory system</keyword>
<dbReference type="Gene3D" id="3.30.450.40">
    <property type="match status" value="1"/>
</dbReference>
<evidence type="ECO:0000313" key="7">
    <source>
        <dbReference type="EMBL" id="QKS69955.1"/>
    </source>
</evidence>
<dbReference type="RefSeq" id="WP_176007999.1">
    <property type="nucleotide sequence ID" value="NZ_CP041372.2"/>
</dbReference>
<feature type="domain" description="GAF" evidence="6">
    <location>
        <begin position="22"/>
        <end position="172"/>
    </location>
</feature>
<sequence>MEQIRSLQLLKTIAESGNAGTDIQEMLHDMLNSLLQLIDGDAGWIFLFDELGRHQLVADQGLPEALLSNHKERMCGGDCHCLSKERKGFLTDAVNVMECKRLEDAKASLEETNGLTYHASVPLKAGPDTIGLLNIASRERDSFSQEELEVLQAVCYQMGTAVRRIQLTEQQVAKALQDQKRHLAADLHDSVQQLLFSLSLTAKGALSHVKDEKAKEIVEHLQTIAKQASVEMKQLVYGWHSQNEAEHNLRHQLAHYAERIGLQVDVEIEEGVLSKREESVLLRIGQEALNNVKKHARVEEACIRVVQLGDKVHVMIQDEGQGFDVSKATTSSIGLISMKERALSIGGDFTIVSSREGTRIEVVLAKRKGETTGDSSRISR</sequence>
<dbReference type="InterPro" id="IPR050482">
    <property type="entry name" value="Sensor_HK_TwoCompSys"/>
</dbReference>
<dbReference type="AlphaFoldDB" id="A0A859FCG3"/>
<evidence type="ECO:0000256" key="5">
    <source>
        <dbReference type="ARBA" id="ARBA00023012"/>
    </source>
</evidence>
<organism evidence="7 8">
    <name type="scientific">Paenalkalicoccus suaedae</name>
    <dbReference type="NCBI Taxonomy" id="2592382"/>
    <lineage>
        <taxon>Bacteria</taxon>
        <taxon>Bacillati</taxon>
        <taxon>Bacillota</taxon>
        <taxon>Bacilli</taxon>
        <taxon>Bacillales</taxon>
        <taxon>Bacillaceae</taxon>
        <taxon>Paenalkalicoccus</taxon>
    </lineage>
</organism>
<accession>A0A859FCG3</accession>
<dbReference type="InterPro" id="IPR011712">
    <property type="entry name" value="Sig_transdc_His_kin_sub3_dim/P"/>
</dbReference>
<dbReference type="SUPFAM" id="SSF55874">
    <property type="entry name" value="ATPase domain of HSP90 chaperone/DNA topoisomerase II/histidine kinase"/>
    <property type="match status" value="1"/>
</dbReference>
<protein>
    <recommendedName>
        <fullName evidence="2">histidine kinase</fullName>
        <ecNumber evidence="2">2.7.13.3</ecNumber>
    </recommendedName>
</protein>
<dbReference type="InterPro" id="IPR003018">
    <property type="entry name" value="GAF"/>
</dbReference>
<evidence type="ECO:0000259" key="6">
    <source>
        <dbReference type="SMART" id="SM00065"/>
    </source>
</evidence>
<dbReference type="Pfam" id="PF13185">
    <property type="entry name" value="GAF_2"/>
    <property type="match status" value="1"/>
</dbReference>
<proteinExistence type="predicted"/>
<dbReference type="InterPro" id="IPR036890">
    <property type="entry name" value="HATPase_C_sf"/>
</dbReference>
<evidence type="ECO:0000313" key="8">
    <source>
        <dbReference type="Proteomes" id="UP000318138"/>
    </source>
</evidence>
<dbReference type="GO" id="GO:0016020">
    <property type="term" value="C:membrane"/>
    <property type="evidence" value="ECO:0007669"/>
    <property type="project" value="InterPro"/>
</dbReference>
<evidence type="ECO:0000256" key="2">
    <source>
        <dbReference type="ARBA" id="ARBA00012438"/>
    </source>
</evidence>
<keyword evidence="3" id="KW-0808">Transferase</keyword>
<reference evidence="8" key="1">
    <citation type="submission" date="2019-07" db="EMBL/GenBank/DDBJ databases">
        <title>Bacillus alkalisoli sp. nov. isolated from saline soil.</title>
        <authorList>
            <person name="Sun J.-Q."/>
            <person name="Xu L."/>
        </authorList>
    </citation>
    <scope>NUCLEOTIDE SEQUENCE [LARGE SCALE GENOMIC DNA]</scope>
    <source>
        <strain evidence="8">M4U3P1</strain>
    </source>
</reference>
<dbReference type="EMBL" id="CP041372">
    <property type="protein sequence ID" value="QKS69955.1"/>
    <property type="molecule type" value="Genomic_DNA"/>
</dbReference>
<evidence type="ECO:0000256" key="3">
    <source>
        <dbReference type="ARBA" id="ARBA00022679"/>
    </source>
</evidence>
<dbReference type="EC" id="2.7.13.3" evidence="2"/>
<keyword evidence="8" id="KW-1185">Reference proteome</keyword>
<name>A0A859FCG3_9BACI</name>
<comment type="catalytic activity">
    <reaction evidence="1">
        <text>ATP + protein L-histidine = ADP + protein N-phospho-L-histidine.</text>
        <dbReference type="EC" id="2.7.13.3"/>
    </reaction>
</comment>
<evidence type="ECO:0000256" key="1">
    <source>
        <dbReference type="ARBA" id="ARBA00000085"/>
    </source>
</evidence>
<dbReference type="PANTHER" id="PTHR24421">
    <property type="entry name" value="NITRATE/NITRITE SENSOR PROTEIN NARX-RELATED"/>
    <property type="match status" value="1"/>
</dbReference>
<dbReference type="KEGG" id="psua:FLK61_24565"/>
<dbReference type="GO" id="GO:0046983">
    <property type="term" value="F:protein dimerization activity"/>
    <property type="evidence" value="ECO:0007669"/>
    <property type="project" value="InterPro"/>
</dbReference>
<dbReference type="Pfam" id="PF07730">
    <property type="entry name" value="HisKA_3"/>
    <property type="match status" value="1"/>
</dbReference>
<dbReference type="SMART" id="SM00065">
    <property type="entry name" value="GAF"/>
    <property type="match status" value="1"/>
</dbReference>
<dbReference type="CDD" id="cd16917">
    <property type="entry name" value="HATPase_UhpB-NarQ-NarX-like"/>
    <property type="match status" value="1"/>
</dbReference>
<dbReference type="PANTHER" id="PTHR24421:SF40">
    <property type="entry name" value="SENSOR HISTIDINE KINASE YHCY"/>
    <property type="match status" value="1"/>
</dbReference>
<keyword evidence="4 7" id="KW-0418">Kinase</keyword>
<dbReference type="Gene3D" id="3.30.565.10">
    <property type="entry name" value="Histidine kinase-like ATPase, C-terminal domain"/>
    <property type="match status" value="1"/>
</dbReference>
<dbReference type="Gene3D" id="1.20.5.1930">
    <property type="match status" value="1"/>
</dbReference>
<dbReference type="InterPro" id="IPR029016">
    <property type="entry name" value="GAF-like_dom_sf"/>
</dbReference>
<dbReference type="GO" id="GO:0000155">
    <property type="term" value="F:phosphorelay sensor kinase activity"/>
    <property type="evidence" value="ECO:0007669"/>
    <property type="project" value="InterPro"/>
</dbReference>
<gene>
    <name evidence="7" type="ORF">FLK61_24565</name>
</gene>
<evidence type="ECO:0000256" key="4">
    <source>
        <dbReference type="ARBA" id="ARBA00022777"/>
    </source>
</evidence>